<dbReference type="AlphaFoldDB" id="A0A086JJ58"/>
<dbReference type="OrthoDB" id="10467436at2759"/>
<comment type="caution">
    <text evidence="1">The sequence shown here is derived from an EMBL/GenBank/DDBJ whole genome shotgun (WGS) entry which is preliminary data.</text>
</comment>
<evidence type="ECO:0000313" key="1">
    <source>
        <dbReference type="EMBL" id="KFG32176.1"/>
    </source>
</evidence>
<name>A0A086JJ58_TOXGO</name>
<dbReference type="Proteomes" id="UP000028837">
    <property type="component" value="Unassembled WGS sequence"/>
</dbReference>
<dbReference type="EMBL" id="AHZU02001453">
    <property type="protein sequence ID" value="KFG32176.1"/>
    <property type="molecule type" value="Genomic_DNA"/>
</dbReference>
<sequence length="388" mass="42863">MVCFFSCISSPFCGVRRRLRHRGVKKYQTSNEGTVTRVYDSVSPISIASPSPVQKSFCSFHQKFSSSVPPQKPWVPVLSSVASSAYSTCYGGQNFRSVIECSEVGDRSSETHMLINMPANGTGEPQLSASLQVTLSSQHKPNSERIASPSALEYSLASGTVQRLDAAEISAAATEEFHAQQQTRVVDFLYSNSQLQQPRLSPNGGKEAAPLGFIGGEDNKTAWCKRKRSSTVQRQTIPKVRDRRMPCKKEMMRSTPGTPLHENSSRFLVSGDQRTTAGTENITPHLRNTPVQRLPPIPLDAAKATFCLDRFCFGGERRKGRHNMAARLVTHMADVEADEKEETTRSLLSEREIDGELFNLGEGMQVGDEDLLFLSDMTSYIDCHFADG</sequence>
<accession>A0A086JJ58</accession>
<proteinExistence type="predicted"/>
<dbReference type="VEuPathDB" id="ToxoDB:TGDOM2_206660"/>
<gene>
    <name evidence="1" type="ORF">TGDOM2_206660</name>
</gene>
<reference evidence="1 2" key="1">
    <citation type="submission" date="2014-02" db="EMBL/GenBank/DDBJ databases">
        <authorList>
            <person name="Sibley D."/>
            <person name="Venepally P."/>
            <person name="Karamycheva S."/>
            <person name="Hadjithomas M."/>
            <person name="Khan A."/>
            <person name="Brunk B."/>
            <person name="Roos D."/>
            <person name="Caler E."/>
            <person name="Lorenzi H."/>
        </authorList>
    </citation>
    <scope>NUCLEOTIDE SEQUENCE [LARGE SCALE GENOMIC DNA]</scope>
    <source>
        <strain evidence="1 2">GAB2-2007-GAL-DOM2</strain>
    </source>
</reference>
<evidence type="ECO:0000313" key="2">
    <source>
        <dbReference type="Proteomes" id="UP000028837"/>
    </source>
</evidence>
<organism evidence="1 2">
    <name type="scientific">Toxoplasma gondii GAB2-2007-GAL-DOM2</name>
    <dbReference type="NCBI Taxonomy" id="1130820"/>
    <lineage>
        <taxon>Eukaryota</taxon>
        <taxon>Sar</taxon>
        <taxon>Alveolata</taxon>
        <taxon>Apicomplexa</taxon>
        <taxon>Conoidasida</taxon>
        <taxon>Coccidia</taxon>
        <taxon>Eucoccidiorida</taxon>
        <taxon>Eimeriorina</taxon>
        <taxon>Sarcocystidae</taxon>
        <taxon>Toxoplasma</taxon>
    </lineage>
</organism>
<protein>
    <submittedName>
        <fullName evidence="1">Uncharacterized protein</fullName>
    </submittedName>
</protein>